<dbReference type="PRINTS" id="PR01490">
    <property type="entry name" value="RTXTOXIND"/>
</dbReference>
<evidence type="ECO:0000256" key="7">
    <source>
        <dbReference type="ARBA" id="ARBA00022989"/>
    </source>
</evidence>
<dbReference type="RefSeq" id="WP_107990901.1">
    <property type="nucleotide sequence ID" value="NZ_QAYG01000007.1"/>
</dbReference>
<dbReference type="Pfam" id="PF25994">
    <property type="entry name" value="HH_AprE"/>
    <property type="match status" value="1"/>
</dbReference>
<evidence type="ECO:0000256" key="5">
    <source>
        <dbReference type="ARBA" id="ARBA00022519"/>
    </source>
</evidence>
<evidence type="ECO:0000256" key="1">
    <source>
        <dbReference type="ARBA" id="ARBA00004377"/>
    </source>
</evidence>
<dbReference type="SUPFAM" id="SSF111369">
    <property type="entry name" value="HlyD-like secretion proteins"/>
    <property type="match status" value="1"/>
</dbReference>
<evidence type="ECO:0000256" key="10">
    <source>
        <dbReference type="SAM" id="Coils"/>
    </source>
</evidence>
<name>A0A2T5V6I1_9HYPH</name>
<feature type="coiled-coil region" evidence="10">
    <location>
        <begin position="228"/>
        <end position="277"/>
    </location>
</feature>
<evidence type="ECO:0000256" key="8">
    <source>
        <dbReference type="ARBA" id="ARBA00023136"/>
    </source>
</evidence>
<feature type="domain" description="AprE-like long alpha-helical hairpin" evidence="11">
    <location>
        <begin position="94"/>
        <end position="282"/>
    </location>
</feature>
<dbReference type="Gene3D" id="2.40.50.100">
    <property type="match status" value="1"/>
</dbReference>
<organism evidence="13 14">
    <name type="scientific">Breoghania corrubedonensis</name>
    <dbReference type="NCBI Taxonomy" id="665038"/>
    <lineage>
        <taxon>Bacteria</taxon>
        <taxon>Pseudomonadati</taxon>
        <taxon>Pseudomonadota</taxon>
        <taxon>Alphaproteobacteria</taxon>
        <taxon>Hyphomicrobiales</taxon>
        <taxon>Stappiaceae</taxon>
        <taxon>Breoghania</taxon>
    </lineage>
</organism>
<keyword evidence="10" id="KW-0175">Coiled coil</keyword>
<dbReference type="InterPro" id="IPR058781">
    <property type="entry name" value="HH_AprE-like"/>
</dbReference>
<feature type="coiled-coil region" evidence="10">
    <location>
        <begin position="176"/>
        <end position="203"/>
    </location>
</feature>
<dbReference type="GO" id="GO:0015031">
    <property type="term" value="P:protein transport"/>
    <property type="evidence" value="ECO:0007669"/>
    <property type="project" value="InterPro"/>
</dbReference>
<accession>A0A2T5V6I1</accession>
<evidence type="ECO:0000256" key="3">
    <source>
        <dbReference type="ARBA" id="ARBA00022448"/>
    </source>
</evidence>
<comment type="caution">
    <text evidence="13">The sequence shown here is derived from an EMBL/GenBank/DDBJ whole genome shotgun (WGS) entry which is preliminary data.</text>
</comment>
<evidence type="ECO:0000259" key="12">
    <source>
        <dbReference type="Pfam" id="PF26002"/>
    </source>
</evidence>
<evidence type="ECO:0000313" key="14">
    <source>
        <dbReference type="Proteomes" id="UP000244081"/>
    </source>
</evidence>
<comment type="similarity">
    <text evidence="2 9">Belongs to the membrane fusion protein (MFP) (TC 8.A.1) family.</text>
</comment>
<evidence type="ECO:0000256" key="2">
    <source>
        <dbReference type="ARBA" id="ARBA00009477"/>
    </source>
</evidence>
<evidence type="ECO:0000259" key="11">
    <source>
        <dbReference type="Pfam" id="PF25994"/>
    </source>
</evidence>
<sequence>MGRTEPARAARTGYRTAVIVGLVAFVLLFAGGFGWMAFASLSGAVVAEGSVIVRGKAKSVQHLDGGIVEAIEVENGDLVKAGDVLVRLDETLLRATLEIARNRLREAAARRDRLQAERDGLDVIVFDDALVRTYGLGGEDEIHREGQRKIFEARRATREGEIAQQREKIARFANQIAGVKGQIAAKQEQLSLIEEELAGLRTLEEKGLTSRTRVMAQARARANLVGQISEHRADLARIENSIRETEISILQVERQFREQVLSELREASTTVDDLVQQIVATDKQLERVDIRAPIDGIVHELNVHTIGGVVPPGGTLMQLIPVGGGLEVEVAVQPQFIDQIYREQTAAIRFPAFNQRTTPEIFGVLTNISPASIVNEKTGRPFYRVEITISEAELARLGALQLLPGMPVEAFIETKSRTVLSYLIKPLSDQFNRALRED</sequence>
<dbReference type="OrthoDB" id="9810980at2"/>
<dbReference type="Pfam" id="PF26002">
    <property type="entry name" value="Beta-barrel_AprE"/>
    <property type="match status" value="1"/>
</dbReference>
<dbReference type="GO" id="GO:0005886">
    <property type="term" value="C:plasma membrane"/>
    <property type="evidence" value="ECO:0007669"/>
    <property type="project" value="UniProtKB-SubCell"/>
</dbReference>
<feature type="domain" description="AprE-like beta-barrel" evidence="12">
    <location>
        <begin position="326"/>
        <end position="415"/>
    </location>
</feature>
<keyword evidence="4 9" id="KW-1003">Cell membrane</keyword>
<dbReference type="Proteomes" id="UP000244081">
    <property type="component" value="Unassembled WGS sequence"/>
</dbReference>
<gene>
    <name evidence="13" type="ORF">C8N35_10777</name>
</gene>
<dbReference type="InterPro" id="IPR058982">
    <property type="entry name" value="Beta-barrel_AprE"/>
</dbReference>
<dbReference type="EMBL" id="QAYG01000007">
    <property type="protein sequence ID" value="PTW59364.1"/>
    <property type="molecule type" value="Genomic_DNA"/>
</dbReference>
<keyword evidence="6" id="KW-0812">Transmembrane</keyword>
<evidence type="ECO:0000256" key="6">
    <source>
        <dbReference type="ARBA" id="ARBA00022692"/>
    </source>
</evidence>
<evidence type="ECO:0000256" key="9">
    <source>
        <dbReference type="RuleBase" id="RU365093"/>
    </source>
</evidence>
<keyword evidence="3 9" id="KW-0813">Transport</keyword>
<keyword evidence="7" id="KW-1133">Transmembrane helix</keyword>
<dbReference type="AlphaFoldDB" id="A0A2T5V6I1"/>
<keyword evidence="5 9" id="KW-0997">Cell inner membrane</keyword>
<proteinExistence type="inferred from homology"/>
<protein>
    <recommendedName>
        <fullName evidence="9">Membrane fusion protein (MFP) family protein</fullName>
    </recommendedName>
</protein>
<evidence type="ECO:0000313" key="13">
    <source>
        <dbReference type="EMBL" id="PTW59364.1"/>
    </source>
</evidence>
<keyword evidence="8" id="KW-0472">Membrane</keyword>
<dbReference type="InterPro" id="IPR010129">
    <property type="entry name" value="T1SS_HlyD"/>
</dbReference>
<dbReference type="Gene3D" id="1.10.287.470">
    <property type="entry name" value="Helix hairpin bin"/>
    <property type="match status" value="1"/>
</dbReference>
<dbReference type="PANTHER" id="PTHR30386">
    <property type="entry name" value="MEMBRANE FUSION SUBUNIT OF EMRAB-TOLC MULTIDRUG EFFLUX PUMP"/>
    <property type="match status" value="1"/>
</dbReference>
<evidence type="ECO:0000256" key="4">
    <source>
        <dbReference type="ARBA" id="ARBA00022475"/>
    </source>
</evidence>
<dbReference type="NCBIfam" id="TIGR01843">
    <property type="entry name" value="type_I_hlyD"/>
    <property type="match status" value="1"/>
</dbReference>
<dbReference type="Gene3D" id="2.40.30.170">
    <property type="match status" value="1"/>
</dbReference>
<keyword evidence="14" id="KW-1185">Reference proteome</keyword>
<comment type="subcellular location">
    <subcellularLocation>
        <location evidence="1 9">Cell inner membrane</location>
        <topology evidence="1 9">Single-pass membrane protein</topology>
    </subcellularLocation>
</comment>
<dbReference type="PANTHER" id="PTHR30386:SF17">
    <property type="entry name" value="ALKALINE PROTEASE SECRETION PROTEIN APRE"/>
    <property type="match status" value="1"/>
</dbReference>
<dbReference type="InterPro" id="IPR050739">
    <property type="entry name" value="MFP"/>
</dbReference>
<reference evidence="13 14" key="1">
    <citation type="submission" date="2018-04" db="EMBL/GenBank/DDBJ databases">
        <title>Genomic Encyclopedia of Archaeal and Bacterial Type Strains, Phase II (KMG-II): from individual species to whole genera.</title>
        <authorList>
            <person name="Goeker M."/>
        </authorList>
    </citation>
    <scope>NUCLEOTIDE SEQUENCE [LARGE SCALE GENOMIC DNA]</scope>
    <source>
        <strain evidence="13 14">DSM 23382</strain>
    </source>
</reference>